<dbReference type="EMBL" id="CP002431">
    <property type="protein sequence ID" value="ADU62925.1"/>
    <property type="molecule type" value="Genomic_DNA"/>
</dbReference>
<protein>
    <submittedName>
        <fullName evidence="1">Uncharacterized protein</fullName>
    </submittedName>
</protein>
<reference evidence="2" key="1">
    <citation type="submission" date="2010-12" db="EMBL/GenBank/DDBJ databases">
        <title>Complete sequence of Desulfovibrio aespoeensis Aspo-2.</title>
        <authorList>
            <consortium name="US DOE Joint Genome Institute"/>
            <person name="Lucas S."/>
            <person name="Copeland A."/>
            <person name="Lapidus A."/>
            <person name="Cheng J.-F."/>
            <person name="Goodwin L."/>
            <person name="Pitluck S."/>
            <person name="Chertkov O."/>
            <person name="Misra M."/>
            <person name="Detter J.C."/>
            <person name="Han C."/>
            <person name="Tapia R."/>
            <person name="Land M."/>
            <person name="Hauser L."/>
            <person name="Kyrpides N."/>
            <person name="Ivanova N."/>
            <person name="Ovchinnikova G."/>
            <person name="Pedersen K."/>
            <person name="Jagevall S."/>
            <person name="Hazen T."/>
            <person name="Woyke T."/>
        </authorList>
    </citation>
    <scope>NUCLEOTIDE SEQUENCE [LARGE SCALE GENOMIC DNA]</scope>
    <source>
        <strain evidence="2">ATCC 700646 / DSM 10631 / Aspo-2</strain>
    </source>
</reference>
<dbReference type="Proteomes" id="UP000002191">
    <property type="component" value="Chromosome"/>
</dbReference>
<accession>E6VZU7</accession>
<keyword evidence="2" id="KW-1185">Reference proteome</keyword>
<dbReference type="KEGG" id="das:Daes_1916"/>
<evidence type="ECO:0000313" key="2">
    <source>
        <dbReference type="Proteomes" id="UP000002191"/>
    </source>
</evidence>
<organism evidence="1 2">
    <name type="scientific">Pseudodesulfovibrio aespoeensis (strain ATCC 700646 / DSM 10631 / Aspo-2)</name>
    <name type="common">Desulfovibrio aespoeensis</name>
    <dbReference type="NCBI Taxonomy" id="643562"/>
    <lineage>
        <taxon>Bacteria</taxon>
        <taxon>Pseudomonadati</taxon>
        <taxon>Thermodesulfobacteriota</taxon>
        <taxon>Desulfovibrionia</taxon>
        <taxon>Desulfovibrionales</taxon>
        <taxon>Desulfovibrionaceae</taxon>
    </lineage>
</organism>
<reference evidence="1 2" key="2">
    <citation type="journal article" date="2014" name="Genome Announc.">
        <title>Complete Genome Sequence of the Subsurface, Mesophilic Sulfate-Reducing Bacterium Desulfovibrio aespoeensis Aspo-2.</title>
        <authorList>
            <person name="Pedersen K."/>
            <person name="Bengtsson A."/>
            <person name="Edlund J."/>
            <person name="Rabe L."/>
            <person name="Hazen T."/>
            <person name="Chakraborty R."/>
            <person name="Goodwin L."/>
            <person name="Shapiro N."/>
        </authorList>
    </citation>
    <scope>NUCLEOTIDE SEQUENCE [LARGE SCALE GENOMIC DNA]</scope>
    <source>
        <strain evidence="2">ATCC 700646 / DSM 10631 / Aspo-2</strain>
    </source>
</reference>
<sequence length="348" mass="38014">MNKTHQTHGPRRAGEERPAFLLNGSPLASAGMQARNFTTALDYAGSGIAPDFYTPDSLAQDIERLCDPDQVATDECFLNVAVKYFFAYVHDGAHGERVEYGEIAGLYGQFSRHHSLNEPGDDIEIMNRLRQWSPVLRALADAPRAAHVMRAVIGQRDAPRPSHPHDGPYLGPYLGVDIGAGTGIMLLAQQIQARRNGFADVQTLGFQADPVSGERTHDLVHSLGAGSVMLADPTREGAYNILRGRMISYVANEMVAGMQQSLCEANFFNKYKAFFGAVAGNADRAAFFPEGLIAHSGQAGISLIFAKENAFQAPPEYMNAEFIPQGLIIEGRVLPMHRLGTGFYRYLT</sequence>
<name>E6VZU7_PSEA9</name>
<dbReference type="AlphaFoldDB" id="E6VZU7"/>
<dbReference type="RefSeq" id="WP_013514839.1">
    <property type="nucleotide sequence ID" value="NC_014844.1"/>
</dbReference>
<evidence type="ECO:0000313" key="1">
    <source>
        <dbReference type="EMBL" id="ADU62925.1"/>
    </source>
</evidence>
<dbReference type="HOGENOM" id="CLU_846561_0_0_7"/>
<dbReference type="eggNOG" id="ENOG5033XZU">
    <property type="taxonomic scope" value="Bacteria"/>
</dbReference>
<proteinExistence type="predicted"/>
<gene>
    <name evidence="1" type="ordered locus">Daes_1916</name>
</gene>